<protein>
    <recommendedName>
        <fullName evidence="8">Probable membrane transporter protein</fullName>
    </recommendedName>
</protein>
<keyword evidence="3" id="KW-0813">Transport</keyword>
<dbReference type="HOGENOM" id="CLU_045498_2_3_7"/>
<feature type="transmembrane region" description="Helical" evidence="8">
    <location>
        <begin position="45"/>
        <end position="63"/>
    </location>
</feature>
<keyword evidence="7 8" id="KW-0472">Membrane</keyword>
<organism evidence="9 10">
    <name type="scientific">Halobacteriovorax marinus (strain ATCC BAA-682 / DSM 15412 / SJ)</name>
    <name type="common">Bacteriovorax marinus</name>
    <dbReference type="NCBI Taxonomy" id="862908"/>
    <lineage>
        <taxon>Bacteria</taxon>
        <taxon>Pseudomonadati</taxon>
        <taxon>Bdellovibrionota</taxon>
        <taxon>Bacteriovoracia</taxon>
        <taxon>Bacteriovoracales</taxon>
        <taxon>Halobacteriovoraceae</taxon>
        <taxon>Halobacteriovorax</taxon>
    </lineage>
</organism>
<dbReference type="AlphaFoldDB" id="E1WYK3"/>
<accession>E1WYK3</accession>
<sequence length="254" mass="27322">MDLTLLDSFLIFIFVSFAGFVDSIAGGGGLITIPTYMALGVPSHLILGTNKLVSTSGSTVAVFRYIKSGVVDFKVIGYGIFLGLIGSSIGANLASYLDKKNMTYILIAVVPIIFILNNFKDRILKHDDFSLTNKQLIIRCSLIGFIIGGYDGFFGPGTGTFLIVAMVLFLNYGLHQASASARMINYTSNISAFIIFLSKGLIAWEVATIAIFASMCGNFLGSSFVVKGNVKVIKTVFNFVLLGLLAKSILDLFS</sequence>
<comment type="subcellular location">
    <subcellularLocation>
        <location evidence="1 8">Cell membrane</location>
        <topology evidence="1 8">Multi-pass membrane protein</topology>
    </subcellularLocation>
</comment>
<name>E1WYK3_HALMS</name>
<feature type="transmembrane region" description="Helical" evidence="8">
    <location>
        <begin position="102"/>
        <end position="119"/>
    </location>
</feature>
<dbReference type="KEGG" id="bmx:BMS_1173"/>
<feature type="transmembrane region" description="Helical" evidence="8">
    <location>
        <begin position="190"/>
        <end position="220"/>
    </location>
</feature>
<dbReference type="Proteomes" id="UP000008963">
    <property type="component" value="Chromosome"/>
</dbReference>
<dbReference type="EMBL" id="FQ312005">
    <property type="protein sequence ID" value="CBW26051.1"/>
    <property type="molecule type" value="Genomic_DNA"/>
</dbReference>
<reference evidence="10" key="1">
    <citation type="journal article" date="2013" name="ISME J.">
        <title>A small predatory core genome in the divergent marine Bacteriovorax marinus SJ and the terrestrial Bdellovibrio bacteriovorus.</title>
        <authorList>
            <person name="Crossman L.C."/>
            <person name="Chen H."/>
            <person name="Cerdeno-Tarraga A.M."/>
            <person name="Brooks K."/>
            <person name="Quail M.A."/>
            <person name="Pineiro S.A."/>
            <person name="Hobley L."/>
            <person name="Sockett R.E."/>
            <person name="Bentley S.D."/>
            <person name="Parkhill J."/>
            <person name="Williams H.N."/>
            <person name="Stine O.C."/>
        </authorList>
    </citation>
    <scope>NUCLEOTIDE SEQUENCE [LARGE SCALE GENOMIC DNA]</scope>
    <source>
        <strain evidence="10">ATCC BAA-682 / DSM 15412 / SJ</strain>
    </source>
</reference>
<dbReference type="Pfam" id="PF01925">
    <property type="entry name" value="TauE"/>
    <property type="match status" value="1"/>
</dbReference>
<comment type="similarity">
    <text evidence="2 8">Belongs to the 4-toluene sulfonate uptake permease (TSUP) (TC 2.A.102) family.</text>
</comment>
<dbReference type="InterPro" id="IPR052017">
    <property type="entry name" value="TSUP"/>
</dbReference>
<evidence type="ECO:0000256" key="1">
    <source>
        <dbReference type="ARBA" id="ARBA00004651"/>
    </source>
</evidence>
<dbReference type="PANTHER" id="PTHR30269:SF0">
    <property type="entry name" value="MEMBRANE TRANSPORTER PROTEIN YFCA-RELATED"/>
    <property type="match status" value="1"/>
</dbReference>
<dbReference type="GO" id="GO:0005886">
    <property type="term" value="C:plasma membrane"/>
    <property type="evidence" value="ECO:0007669"/>
    <property type="project" value="UniProtKB-SubCell"/>
</dbReference>
<keyword evidence="6 8" id="KW-1133">Transmembrane helix</keyword>
<dbReference type="STRING" id="862908.BMS_1173"/>
<evidence type="ECO:0000313" key="9">
    <source>
        <dbReference type="EMBL" id="CBW26051.1"/>
    </source>
</evidence>
<proteinExistence type="inferred from homology"/>
<evidence type="ECO:0000256" key="8">
    <source>
        <dbReference type="RuleBase" id="RU363041"/>
    </source>
</evidence>
<evidence type="ECO:0000313" key="10">
    <source>
        <dbReference type="Proteomes" id="UP000008963"/>
    </source>
</evidence>
<feature type="transmembrane region" description="Helical" evidence="8">
    <location>
        <begin position="232"/>
        <end position="250"/>
    </location>
</feature>
<evidence type="ECO:0000256" key="4">
    <source>
        <dbReference type="ARBA" id="ARBA00022475"/>
    </source>
</evidence>
<dbReference type="RefSeq" id="WP_014243835.1">
    <property type="nucleotide sequence ID" value="NC_016620.1"/>
</dbReference>
<evidence type="ECO:0000256" key="3">
    <source>
        <dbReference type="ARBA" id="ARBA00022448"/>
    </source>
</evidence>
<evidence type="ECO:0000256" key="7">
    <source>
        <dbReference type="ARBA" id="ARBA00023136"/>
    </source>
</evidence>
<dbReference type="PATRIC" id="fig|862908.3.peg.1116"/>
<dbReference type="OrthoDB" id="554695at2"/>
<evidence type="ECO:0000256" key="5">
    <source>
        <dbReference type="ARBA" id="ARBA00022692"/>
    </source>
</evidence>
<feature type="transmembrane region" description="Helical" evidence="8">
    <location>
        <begin position="140"/>
        <end position="170"/>
    </location>
</feature>
<feature type="transmembrane region" description="Helical" evidence="8">
    <location>
        <begin position="75"/>
        <end position="96"/>
    </location>
</feature>
<evidence type="ECO:0000256" key="6">
    <source>
        <dbReference type="ARBA" id="ARBA00022989"/>
    </source>
</evidence>
<keyword evidence="10" id="KW-1185">Reference proteome</keyword>
<feature type="transmembrane region" description="Helical" evidence="8">
    <location>
        <begin position="9"/>
        <end position="33"/>
    </location>
</feature>
<dbReference type="PANTHER" id="PTHR30269">
    <property type="entry name" value="TRANSMEMBRANE PROTEIN YFCA"/>
    <property type="match status" value="1"/>
</dbReference>
<gene>
    <name evidence="9" type="ordered locus">BMS_1173</name>
</gene>
<keyword evidence="5 8" id="KW-0812">Transmembrane</keyword>
<dbReference type="InterPro" id="IPR002781">
    <property type="entry name" value="TM_pro_TauE-like"/>
</dbReference>
<evidence type="ECO:0000256" key="2">
    <source>
        <dbReference type="ARBA" id="ARBA00009142"/>
    </source>
</evidence>
<dbReference type="eggNOG" id="COG0730">
    <property type="taxonomic scope" value="Bacteria"/>
</dbReference>
<keyword evidence="4 8" id="KW-1003">Cell membrane</keyword>